<gene>
    <name evidence="1" type="ORF">MENTE1834_LOCUS8438</name>
</gene>
<evidence type="ECO:0000313" key="1">
    <source>
        <dbReference type="EMBL" id="CAK5034435.1"/>
    </source>
</evidence>
<accession>A0ACB0Y7F8</accession>
<dbReference type="Proteomes" id="UP001497535">
    <property type="component" value="Unassembled WGS sequence"/>
</dbReference>
<reference evidence="1" key="1">
    <citation type="submission" date="2023-11" db="EMBL/GenBank/DDBJ databases">
        <authorList>
            <person name="Poullet M."/>
        </authorList>
    </citation>
    <scope>NUCLEOTIDE SEQUENCE</scope>
    <source>
        <strain evidence="1">E1834</strain>
    </source>
</reference>
<dbReference type="EMBL" id="CAVMJV010000007">
    <property type="protein sequence ID" value="CAK5034435.1"/>
    <property type="molecule type" value="Genomic_DNA"/>
</dbReference>
<organism evidence="1 2">
    <name type="scientific">Meloidogyne enterolobii</name>
    <name type="common">Root-knot nematode worm</name>
    <name type="synonym">Meloidogyne mayaguensis</name>
    <dbReference type="NCBI Taxonomy" id="390850"/>
    <lineage>
        <taxon>Eukaryota</taxon>
        <taxon>Metazoa</taxon>
        <taxon>Ecdysozoa</taxon>
        <taxon>Nematoda</taxon>
        <taxon>Chromadorea</taxon>
        <taxon>Rhabditida</taxon>
        <taxon>Tylenchina</taxon>
        <taxon>Tylenchomorpha</taxon>
        <taxon>Tylenchoidea</taxon>
        <taxon>Meloidogynidae</taxon>
        <taxon>Meloidogyninae</taxon>
        <taxon>Meloidogyne</taxon>
    </lineage>
</organism>
<name>A0ACB0Y7F8_MELEN</name>
<keyword evidence="2" id="KW-1185">Reference proteome</keyword>
<comment type="caution">
    <text evidence="1">The sequence shown here is derived from an EMBL/GenBank/DDBJ whole genome shotgun (WGS) entry which is preliminary data.</text>
</comment>
<sequence length="612" mass="67706">MKVLLHILDVKIGKEGQGMQLLLLQKILGLGKYHFLHKSNRVNQVLQDIKIARALANYQMEVVMTYLDRRKSFHEMSPPNDDTPYDRYAIAGGYFNSLVGNSYMPSNISKYEEEVYNAFNKQYGGGTSTRAATNNIWPSQQHQQQQNYYGGIAKERPERFEVYKTMAERASEFGRNDLTQYQHRMSAGGSCYYPGERPLSSYAGGSIGLRSGPRTEEYGGMGGGGGGIRRSIYETERPITPCNEYISGNYYSHNQPLPEPESPPRGGEGRFRRKIAALRDADGRRSSYASRSQSNDHMALLSRGAYMPDELEQIEPISGNSRYATPEIGGGVGGGGGGYSNQLPEYAYIAYHDSGMPNGGGGQQYINSRSSRRDQHNVDLDAAPIRGILKNRQAYEGEPRVQGRLRRHQSVDKGYLNSHSLDEHQNYNNQEFSRIGSSYSRRYGANREYDYDVNLNNKKRGSAGLLNLGRRKTTEVRLGPESVPNSRKQSANILLEEEFKRPRSPIECIKSLFRGGNQKITGKDNLNSVGGGPSSRYSTNIGANNNGNGGNYGYTTSGGGGGNNNYINKRYGVGGGGGGGRSDGGRFTSTNNYNGGNRTNAPNRWGYEDTHL</sequence>
<proteinExistence type="predicted"/>
<evidence type="ECO:0000313" key="2">
    <source>
        <dbReference type="Proteomes" id="UP001497535"/>
    </source>
</evidence>
<protein>
    <submittedName>
        <fullName evidence="1">Uncharacterized protein</fullName>
    </submittedName>
</protein>